<dbReference type="InterPro" id="IPR025233">
    <property type="entry name" value="DUF4176"/>
</dbReference>
<dbReference type="Proteomes" id="UP001469749">
    <property type="component" value="Unassembled WGS sequence"/>
</dbReference>
<reference evidence="1 2" key="1">
    <citation type="submission" date="2024-03" db="EMBL/GenBank/DDBJ databases">
        <title>Human intestinal bacterial collection.</title>
        <authorList>
            <person name="Pauvert C."/>
            <person name="Hitch T.C.A."/>
            <person name="Clavel T."/>
        </authorList>
    </citation>
    <scope>NUCLEOTIDE SEQUENCE [LARGE SCALE GENOMIC DNA]</scope>
    <source>
        <strain evidence="1 2">CLA-AA-H190</strain>
    </source>
</reference>
<name>A0ABV1B9C4_9FIRM</name>
<dbReference type="RefSeq" id="WP_349086700.1">
    <property type="nucleotide sequence ID" value="NZ_JBBMEK010000487.1"/>
</dbReference>
<evidence type="ECO:0000313" key="1">
    <source>
        <dbReference type="EMBL" id="MEQ2367028.1"/>
    </source>
</evidence>
<protein>
    <submittedName>
        <fullName evidence="1">DUF4176 domain-containing protein</fullName>
    </submittedName>
</protein>
<comment type="caution">
    <text evidence="1">The sequence shown here is derived from an EMBL/GenBank/DDBJ whole genome shotgun (WGS) entry which is preliminary data.</text>
</comment>
<dbReference type="Pfam" id="PF13780">
    <property type="entry name" value="DUF4176"/>
    <property type="match status" value="1"/>
</dbReference>
<evidence type="ECO:0000313" key="2">
    <source>
        <dbReference type="Proteomes" id="UP001469749"/>
    </source>
</evidence>
<dbReference type="EMBL" id="JBBMEK010000487">
    <property type="protein sequence ID" value="MEQ2367028.1"/>
    <property type="molecule type" value="Genomic_DNA"/>
</dbReference>
<organism evidence="1 2">
    <name type="scientific">Coprococcus intestinihominis</name>
    <dbReference type="NCBI Taxonomy" id="3133154"/>
    <lineage>
        <taxon>Bacteria</taxon>
        <taxon>Bacillati</taxon>
        <taxon>Bacillota</taxon>
        <taxon>Clostridia</taxon>
        <taxon>Lachnospirales</taxon>
        <taxon>Lachnospiraceae</taxon>
        <taxon>Coprococcus</taxon>
    </lineage>
</organism>
<gene>
    <name evidence="1" type="ORF">WMO25_18395</name>
</gene>
<sequence>MKNLLPIGSVVLLKDATKKLVIIGILQVNPSENKIYDYLGVPYPEGYVGSDNNFLFNHSDINDIIFSGYENPEREAFIKAMDILYNQKK</sequence>
<proteinExistence type="predicted"/>
<accession>A0ABV1B9C4</accession>
<keyword evidence="2" id="KW-1185">Reference proteome</keyword>